<keyword evidence="1" id="KW-0472">Membrane</keyword>
<sequence>MFSSPDVKPSSRSPKIVTEMRAAVQTRAQRIYPIVCRSPLILILSYIIFSIDTGGSIVLPLRSSSKIERLSSRIRWNSRWSSRNLVVVVEISLLVLVSVTLLKKW</sequence>
<organism evidence="2 3">
    <name type="scientific">Solanum tuberosum</name>
    <name type="common">Potato</name>
    <dbReference type="NCBI Taxonomy" id="4113"/>
    <lineage>
        <taxon>Eukaryota</taxon>
        <taxon>Viridiplantae</taxon>
        <taxon>Streptophyta</taxon>
        <taxon>Embryophyta</taxon>
        <taxon>Tracheophyta</taxon>
        <taxon>Spermatophyta</taxon>
        <taxon>Magnoliopsida</taxon>
        <taxon>eudicotyledons</taxon>
        <taxon>Gunneridae</taxon>
        <taxon>Pentapetalae</taxon>
        <taxon>asterids</taxon>
        <taxon>lamiids</taxon>
        <taxon>Solanales</taxon>
        <taxon>Solanaceae</taxon>
        <taxon>Solanoideae</taxon>
        <taxon>Solaneae</taxon>
        <taxon>Solanum</taxon>
    </lineage>
</organism>
<feature type="transmembrane region" description="Helical" evidence="1">
    <location>
        <begin position="82"/>
        <end position="102"/>
    </location>
</feature>
<reference evidence="2 3" key="1">
    <citation type="journal article" date="2021" name="bioRxiv">
        <title>Chromosome-scale and haplotype-resolved genome assembly of a tetraploid potato cultivar.</title>
        <authorList>
            <person name="Sun H."/>
            <person name="Jiao W.-B."/>
            <person name="Krause K."/>
            <person name="Campoy J.A."/>
            <person name="Goel M."/>
            <person name="Folz-Donahue K."/>
            <person name="Kukat C."/>
            <person name="Huettel B."/>
            <person name="Schneeberger K."/>
        </authorList>
    </citation>
    <scope>NUCLEOTIDE SEQUENCE [LARGE SCALE GENOMIC DNA]</scope>
    <source>
        <strain evidence="2">SolTubOtavaFocal</strain>
        <tissue evidence="2">Leaves</tissue>
    </source>
</reference>
<evidence type="ECO:0000256" key="1">
    <source>
        <dbReference type="SAM" id="Phobius"/>
    </source>
</evidence>
<name>A0ABQ7WVD8_SOLTU</name>
<accession>A0ABQ7WVD8</accession>
<keyword evidence="1" id="KW-0812">Transmembrane</keyword>
<dbReference type="Proteomes" id="UP000826656">
    <property type="component" value="Unassembled WGS sequence"/>
</dbReference>
<dbReference type="EMBL" id="JAIVGD010000001">
    <property type="protein sequence ID" value="KAH0784003.1"/>
    <property type="molecule type" value="Genomic_DNA"/>
</dbReference>
<proteinExistence type="predicted"/>
<comment type="caution">
    <text evidence="2">The sequence shown here is derived from an EMBL/GenBank/DDBJ whole genome shotgun (WGS) entry which is preliminary data.</text>
</comment>
<keyword evidence="1" id="KW-1133">Transmembrane helix</keyword>
<gene>
    <name evidence="2" type="ORF">KY290_003601</name>
</gene>
<keyword evidence="3" id="KW-1185">Reference proteome</keyword>
<feature type="transmembrane region" description="Helical" evidence="1">
    <location>
        <begin position="40"/>
        <end position="61"/>
    </location>
</feature>
<evidence type="ECO:0000313" key="2">
    <source>
        <dbReference type="EMBL" id="KAH0784003.1"/>
    </source>
</evidence>
<protein>
    <submittedName>
        <fullName evidence="2">Uncharacterized protein</fullName>
    </submittedName>
</protein>
<evidence type="ECO:0000313" key="3">
    <source>
        <dbReference type="Proteomes" id="UP000826656"/>
    </source>
</evidence>